<organism evidence="8 9">
    <name type="scientific">Prymnesium parvum</name>
    <name type="common">Toxic golden alga</name>
    <dbReference type="NCBI Taxonomy" id="97485"/>
    <lineage>
        <taxon>Eukaryota</taxon>
        <taxon>Haptista</taxon>
        <taxon>Haptophyta</taxon>
        <taxon>Prymnesiophyceae</taxon>
        <taxon>Prymnesiales</taxon>
        <taxon>Prymnesiaceae</taxon>
        <taxon>Prymnesium</taxon>
    </lineage>
</organism>
<evidence type="ECO:0000256" key="1">
    <source>
        <dbReference type="ARBA" id="ARBA00004141"/>
    </source>
</evidence>
<dbReference type="InterPro" id="IPR037185">
    <property type="entry name" value="EmrE-like"/>
</dbReference>
<dbReference type="SUPFAM" id="SSF103481">
    <property type="entry name" value="Multidrug resistance efflux transporter EmrE"/>
    <property type="match status" value="1"/>
</dbReference>
<dbReference type="Pfam" id="PF08449">
    <property type="entry name" value="UAA"/>
    <property type="match status" value="1"/>
</dbReference>
<dbReference type="Proteomes" id="UP001515480">
    <property type="component" value="Unassembled WGS sequence"/>
</dbReference>
<keyword evidence="4 7" id="KW-1133">Transmembrane helix</keyword>
<evidence type="ECO:0000256" key="7">
    <source>
        <dbReference type="SAM" id="Phobius"/>
    </source>
</evidence>
<evidence type="ECO:0000313" key="8">
    <source>
        <dbReference type="EMBL" id="KAL1528414.1"/>
    </source>
</evidence>
<proteinExistence type="predicted"/>
<comment type="subcellular location">
    <subcellularLocation>
        <location evidence="1">Membrane</location>
        <topology evidence="1">Multi-pass membrane protein</topology>
    </subcellularLocation>
</comment>
<evidence type="ECO:0008006" key="10">
    <source>
        <dbReference type="Google" id="ProtNLM"/>
    </source>
</evidence>
<evidence type="ECO:0000256" key="3">
    <source>
        <dbReference type="ARBA" id="ARBA00022692"/>
    </source>
</evidence>
<sequence length="243" mass="25777">MVPVMAGGIVLGGKRYSAVEYAQVLAITLGVCIFNFGGGKKKVGKKDSPYGLFLIVISLLMDAFTGGLQDKVKASTKALNPDAVGPKRPSMHESMLWTNLSGCIVAFFLALLSGHLVGGVKFCMKNPQVLTAILVYSISSAVGQNFVYYTLTQFNPLVLTTVTTTRKIFSTLFSVFRNPQNSLNGMQWSGCSLVFAGLMGDILRKLNSSPKKPVAAAPPPPPAADSTAQPKAQEETGPSTARA</sequence>
<evidence type="ECO:0000256" key="4">
    <source>
        <dbReference type="ARBA" id="ARBA00022989"/>
    </source>
</evidence>
<evidence type="ECO:0000256" key="5">
    <source>
        <dbReference type="ARBA" id="ARBA00023136"/>
    </source>
</evidence>
<name>A0AB34K7H5_PRYPA</name>
<gene>
    <name evidence="8" type="ORF">AB1Y20_009763</name>
</gene>
<evidence type="ECO:0000256" key="2">
    <source>
        <dbReference type="ARBA" id="ARBA00022448"/>
    </source>
</evidence>
<evidence type="ECO:0000313" key="9">
    <source>
        <dbReference type="Proteomes" id="UP001515480"/>
    </source>
</evidence>
<dbReference type="GO" id="GO:0005789">
    <property type="term" value="C:endoplasmic reticulum membrane"/>
    <property type="evidence" value="ECO:0007669"/>
    <property type="project" value="TreeGrafter"/>
</dbReference>
<dbReference type="PANTHER" id="PTHR10778">
    <property type="entry name" value="SOLUTE CARRIER FAMILY 35 MEMBER B"/>
    <property type="match status" value="1"/>
</dbReference>
<reference evidence="8 9" key="1">
    <citation type="journal article" date="2024" name="Science">
        <title>Giant polyketide synthase enzymes in the biosynthesis of giant marine polyether toxins.</title>
        <authorList>
            <person name="Fallon T.R."/>
            <person name="Shende V.V."/>
            <person name="Wierzbicki I.H."/>
            <person name="Pendleton A.L."/>
            <person name="Watervoot N.F."/>
            <person name="Auber R.P."/>
            <person name="Gonzalez D.J."/>
            <person name="Wisecaver J.H."/>
            <person name="Moore B.S."/>
        </authorList>
    </citation>
    <scope>NUCLEOTIDE SEQUENCE [LARGE SCALE GENOMIC DNA]</scope>
    <source>
        <strain evidence="8 9">12B1</strain>
    </source>
</reference>
<comment type="caution">
    <text evidence="8">The sequence shown here is derived from an EMBL/GenBank/DDBJ whole genome shotgun (WGS) entry which is preliminary data.</text>
</comment>
<keyword evidence="9" id="KW-1185">Reference proteome</keyword>
<feature type="transmembrane region" description="Helical" evidence="7">
    <location>
        <begin position="50"/>
        <end position="68"/>
    </location>
</feature>
<accession>A0AB34K7H5</accession>
<dbReference type="EMBL" id="JBGBPQ010000002">
    <property type="protein sequence ID" value="KAL1528414.1"/>
    <property type="molecule type" value="Genomic_DNA"/>
</dbReference>
<dbReference type="InterPro" id="IPR013657">
    <property type="entry name" value="SCL35B1-4/HUT1"/>
</dbReference>
<dbReference type="AlphaFoldDB" id="A0AB34K7H5"/>
<feature type="transmembrane region" description="Helical" evidence="7">
    <location>
        <begin position="96"/>
        <end position="117"/>
    </location>
</feature>
<dbReference type="GO" id="GO:0005459">
    <property type="term" value="F:UDP-galactose transmembrane transporter activity"/>
    <property type="evidence" value="ECO:0007669"/>
    <property type="project" value="TreeGrafter"/>
</dbReference>
<protein>
    <recommendedName>
        <fullName evidence="10">Solute carrier family 35 member B1</fullName>
    </recommendedName>
</protein>
<keyword evidence="5 7" id="KW-0472">Membrane</keyword>
<dbReference type="GO" id="GO:0005460">
    <property type="term" value="F:UDP-glucose transmembrane transporter activity"/>
    <property type="evidence" value="ECO:0007669"/>
    <property type="project" value="TreeGrafter"/>
</dbReference>
<keyword evidence="2" id="KW-0813">Transport</keyword>
<feature type="compositionally biased region" description="Polar residues" evidence="6">
    <location>
        <begin position="226"/>
        <end position="243"/>
    </location>
</feature>
<feature type="transmembrane region" description="Helical" evidence="7">
    <location>
        <begin position="129"/>
        <end position="151"/>
    </location>
</feature>
<evidence type="ECO:0000256" key="6">
    <source>
        <dbReference type="SAM" id="MobiDB-lite"/>
    </source>
</evidence>
<feature type="transmembrane region" description="Helical" evidence="7">
    <location>
        <begin position="21"/>
        <end position="38"/>
    </location>
</feature>
<feature type="region of interest" description="Disordered" evidence="6">
    <location>
        <begin position="209"/>
        <end position="243"/>
    </location>
</feature>
<dbReference type="GO" id="GO:0000139">
    <property type="term" value="C:Golgi membrane"/>
    <property type="evidence" value="ECO:0007669"/>
    <property type="project" value="TreeGrafter"/>
</dbReference>
<dbReference type="PANTHER" id="PTHR10778:SF18">
    <property type="entry name" value="SUGAR PHOSPHATE TRANSPORTER DOMAIN-CONTAINING PROTEIN"/>
    <property type="match status" value="1"/>
</dbReference>
<keyword evidence="3 7" id="KW-0812">Transmembrane</keyword>